<name>A0A081FVC6_9GAMM</name>
<gene>
    <name evidence="15" type="ORF">ADIMK_3372</name>
</gene>
<evidence type="ECO:0000256" key="3">
    <source>
        <dbReference type="ARBA" id="ARBA00022448"/>
    </source>
</evidence>
<evidence type="ECO:0000256" key="4">
    <source>
        <dbReference type="ARBA" id="ARBA00022475"/>
    </source>
</evidence>
<feature type="transmembrane region" description="Helical" evidence="14">
    <location>
        <begin position="136"/>
        <end position="163"/>
    </location>
</feature>
<keyword evidence="6 12" id="KW-0633">Potassium transport</keyword>
<evidence type="ECO:0000256" key="10">
    <source>
        <dbReference type="ARBA" id="ARBA00023065"/>
    </source>
</evidence>
<keyword evidence="3 12" id="KW-0813">Transport</keyword>
<feature type="transmembrane region" description="Helical" evidence="14">
    <location>
        <begin position="237"/>
        <end position="255"/>
    </location>
</feature>
<evidence type="ECO:0000256" key="6">
    <source>
        <dbReference type="ARBA" id="ARBA00022538"/>
    </source>
</evidence>
<evidence type="ECO:0000256" key="14">
    <source>
        <dbReference type="SAM" id="Phobius"/>
    </source>
</evidence>
<dbReference type="GO" id="GO:0015379">
    <property type="term" value="F:potassium:chloride symporter activity"/>
    <property type="evidence" value="ECO:0007669"/>
    <property type="project" value="InterPro"/>
</dbReference>
<protein>
    <recommendedName>
        <fullName evidence="12">Trk system potassium uptake protein</fullName>
    </recommendedName>
</protein>
<keyword evidence="11 12" id="KW-0472">Membrane</keyword>
<keyword evidence="16" id="KW-1185">Reference proteome</keyword>
<feature type="binding site" evidence="13">
    <location>
        <position position="317"/>
    </location>
    <ligand>
        <name>K(+)</name>
        <dbReference type="ChEBI" id="CHEBI:29103"/>
    </ligand>
</feature>
<keyword evidence="13" id="KW-0479">Metal-binding</keyword>
<feature type="binding site" evidence="13">
    <location>
        <position position="111"/>
    </location>
    <ligand>
        <name>K(+)</name>
        <dbReference type="ChEBI" id="CHEBI:29103"/>
    </ligand>
</feature>
<evidence type="ECO:0000256" key="2">
    <source>
        <dbReference type="ARBA" id="ARBA00009137"/>
    </source>
</evidence>
<feature type="binding site" evidence="13">
    <location>
        <position position="435"/>
    </location>
    <ligand>
        <name>K(+)</name>
        <dbReference type="ChEBI" id="CHEBI:29103"/>
    </ligand>
</feature>
<dbReference type="Proteomes" id="UP000028252">
    <property type="component" value="Unassembled WGS sequence"/>
</dbReference>
<feature type="transmembrane region" description="Helical" evidence="14">
    <location>
        <begin position="12"/>
        <end position="31"/>
    </location>
</feature>
<dbReference type="RefSeq" id="WP_036190755.1">
    <property type="nucleotide sequence ID" value="NZ_JMQN01000048.1"/>
</dbReference>
<evidence type="ECO:0000256" key="11">
    <source>
        <dbReference type="ARBA" id="ARBA00023136"/>
    </source>
</evidence>
<evidence type="ECO:0000256" key="7">
    <source>
        <dbReference type="ARBA" id="ARBA00022692"/>
    </source>
</evidence>
<feature type="binding site" evidence="13">
    <location>
        <position position="112"/>
    </location>
    <ligand>
        <name>K(+)</name>
        <dbReference type="ChEBI" id="CHEBI:29103"/>
    </ligand>
</feature>
<feature type="transmembrane region" description="Helical" evidence="14">
    <location>
        <begin position="276"/>
        <end position="298"/>
    </location>
</feature>
<feature type="binding site" evidence="13">
    <location>
        <position position="318"/>
    </location>
    <ligand>
        <name>K(+)</name>
        <dbReference type="ChEBI" id="CHEBI:29103"/>
    </ligand>
</feature>
<evidence type="ECO:0000313" key="16">
    <source>
        <dbReference type="Proteomes" id="UP000028252"/>
    </source>
</evidence>
<feature type="transmembrane region" description="Helical" evidence="14">
    <location>
        <begin position="456"/>
        <end position="480"/>
    </location>
</feature>
<dbReference type="OrthoDB" id="9810952at2"/>
<dbReference type="GO" id="GO:0046872">
    <property type="term" value="F:metal ion binding"/>
    <property type="evidence" value="ECO:0007669"/>
    <property type="project" value="UniProtKB-KW"/>
</dbReference>
<feature type="transmembrane region" description="Helical" evidence="14">
    <location>
        <begin position="70"/>
        <end position="90"/>
    </location>
</feature>
<evidence type="ECO:0000256" key="5">
    <source>
        <dbReference type="ARBA" id="ARBA00022519"/>
    </source>
</evidence>
<dbReference type="EMBL" id="JMQN01000048">
    <property type="protein sequence ID" value="KEA62481.1"/>
    <property type="molecule type" value="Genomic_DNA"/>
</dbReference>
<keyword evidence="9 14" id="KW-1133">Transmembrane helix</keyword>
<keyword evidence="4 12" id="KW-1003">Cell membrane</keyword>
<keyword evidence="10 12" id="KW-0406">Ion transport</keyword>
<comment type="subcellular location">
    <subcellularLocation>
        <location evidence="1 12">Cell inner membrane</location>
        <topology evidence="1 12">Multi-pass membrane protein</topology>
    </subcellularLocation>
</comment>
<feature type="binding site" evidence="13">
    <location>
        <position position="434"/>
    </location>
    <ligand>
        <name>K(+)</name>
        <dbReference type="ChEBI" id="CHEBI:29103"/>
    </ligand>
</feature>
<reference evidence="15 16" key="1">
    <citation type="submission" date="2014-04" db="EMBL/GenBank/DDBJ databases">
        <title>Marinobacterium kochiensis sp. nov., isolated from sediment sample collected from Kochi backwaters in Kerala, India.</title>
        <authorList>
            <person name="Singh A."/>
            <person name="Pinnaka A.K."/>
        </authorList>
    </citation>
    <scope>NUCLEOTIDE SEQUENCE [LARGE SCALE GENOMIC DNA]</scope>
    <source>
        <strain evidence="15 16">AK27</strain>
    </source>
</reference>
<evidence type="ECO:0000256" key="12">
    <source>
        <dbReference type="PIRNR" id="PIRNR006247"/>
    </source>
</evidence>
<dbReference type="PATRIC" id="fig|1232683.4.peg.3318"/>
<feature type="binding site" evidence="13">
    <location>
        <position position="221"/>
    </location>
    <ligand>
        <name>K(+)</name>
        <dbReference type="ChEBI" id="CHEBI:29103"/>
    </ligand>
</feature>
<feature type="binding site" evidence="13">
    <location>
        <position position="220"/>
    </location>
    <ligand>
        <name>K(+)</name>
        <dbReference type="ChEBI" id="CHEBI:29103"/>
    </ligand>
</feature>
<dbReference type="PIRSF" id="PIRSF006247">
    <property type="entry name" value="TrkH"/>
    <property type="match status" value="1"/>
</dbReference>
<evidence type="ECO:0000256" key="1">
    <source>
        <dbReference type="ARBA" id="ARBA00004429"/>
    </source>
</evidence>
<comment type="caution">
    <text evidence="15">The sequence shown here is derived from an EMBL/GenBank/DDBJ whole genome shotgun (WGS) entry which is preliminary data.</text>
</comment>
<dbReference type="STRING" id="1232683.ADIMK_3372"/>
<dbReference type="GO" id="GO:0005886">
    <property type="term" value="C:plasma membrane"/>
    <property type="evidence" value="ECO:0007669"/>
    <property type="project" value="UniProtKB-SubCell"/>
</dbReference>
<evidence type="ECO:0000256" key="13">
    <source>
        <dbReference type="PIRSR" id="PIRSR006247-1"/>
    </source>
</evidence>
<proteinExistence type="inferred from homology"/>
<keyword evidence="7 14" id="KW-0812">Transmembrane</keyword>
<keyword evidence="5 12" id="KW-0997">Cell inner membrane</keyword>
<sequence length="482" mass="52723">MHFKVICRILGILLMIFSITQIPPMLVSLYYNDGAVHAFAVAFAITLLTGFVIWIPVFNVRQDLRTRDGFLITVLFWSVLAAAGSLPLQLSESPHLSFTDAIFESLSGLTTTGATVMTGLDTLPKSLLYYRQQLQWFGGMGIIVLAVAILPMLGIGGMQLYRAETPGPVKDSKLTPRITETAKALWYIYLSLTVVCALGYWAAGMTLFDAIGHSFSTVAIGGFSTHDASMAYFDSPLIEAICIFFMIVSGVNFGLHFFAWRQRTLLHYLKDPEFKFYLVLLGSITAFAFISLILTGAFEPLDSLRKSAFMVVSIATTTGFTTSDFSHWPSMLPFLLFVAAFAGGCAGSTGGGMKVIRILLILKQGHREILRLIHPSAIIPVKLGRRAIGDNVLEAVWGFFSVYLLVFVIMLIGLLAVGLDQVTAWSAVGATLNNLGPGLGGVALHYGDLNDSAKWILCLAMLLGRLEVFTLLVLFSPAFWRR</sequence>
<dbReference type="PANTHER" id="PTHR32024">
    <property type="entry name" value="TRK SYSTEM POTASSIUM UPTAKE PROTEIN TRKG-RELATED"/>
    <property type="match status" value="1"/>
</dbReference>
<evidence type="ECO:0000256" key="9">
    <source>
        <dbReference type="ARBA" id="ARBA00022989"/>
    </source>
</evidence>
<dbReference type="InterPro" id="IPR003445">
    <property type="entry name" value="Cat_transpt"/>
</dbReference>
<evidence type="ECO:0000313" key="15">
    <source>
        <dbReference type="EMBL" id="KEA62481.1"/>
    </source>
</evidence>
<feature type="transmembrane region" description="Helical" evidence="14">
    <location>
        <begin position="334"/>
        <end position="362"/>
    </location>
</feature>
<organism evidence="15 16">
    <name type="scientific">Marinobacterium lacunae</name>
    <dbReference type="NCBI Taxonomy" id="1232683"/>
    <lineage>
        <taxon>Bacteria</taxon>
        <taxon>Pseudomonadati</taxon>
        <taxon>Pseudomonadota</taxon>
        <taxon>Gammaproteobacteria</taxon>
        <taxon>Oceanospirillales</taxon>
        <taxon>Oceanospirillaceae</taxon>
        <taxon>Marinobacterium</taxon>
    </lineage>
</organism>
<evidence type="ECO:0000256" key="8">
    <source>
        <dbReference type="ARBA" id="ARBA00022958"/>
    </source>
</evidence>
<dbReference type="InterPro" id="IPR004772">
    <property type="entry name" value="TrkH"/>
</dbReference>
<accession>A0A081FVC6</accession>
<dbReference type="eggNOG" id="COG0168">
    <property type="taxonomic scope" value="Bacteria"/>
</dbReference>
<feature type="transmembrane region" description="Helical" evidence="14">
    <location>
        <begin position="184"/>
        <end position="203"/>
    </location>
</feature>
<feature type="transmembrane region" description="Helical" evidence="14">
    <location>
        <begin position="37"/>
        <end position="58"/>
    </location>
</feature>
<dbReference type="NCBIfam" id="TIGR00933">
    <property type="entry name" value="2a38"/>
    <property type="match status" value="1"/>
</dbReference>
<dbReference type="Pfam" id="PF02386">
    <property type="entry name" value="TrkH"/>
    <property type="match status" value="1"/>
</dbReference>
<keyword evidence="8 12" id="KW-0630">Potassium</keyword>
<feature type="transmembrane region" description="Helical" evidence="14">
    <location>
        <begin position="395"/>
        <end position="418"/>
    </location>
</feature>
<dbReference type="PANTHER" id="PTHR32024:SF2">
    <property type="entry name" value="TRK SYSTEM POTASSIUM UPTAKE PROTEIN TRKG-RELATED"/>
    <property type="match status" value="1"/>
</dbReference>
<comment type="similarity">
    <text evidence="2 12">Belongs to the TrkH potassium transport family.</text>
</comment>
<dbReference type="AlphaFoldDB" id="A0A081FVC6"/>